<evidence type="ECO:0000313" key="1">
    <source>
        <dbReference type="EMBL" id="CDM65393.1"/>
    </source>
</evidence>
<protein>
    <recommendedName>
        <fullName evidence="3">RHS repeat-associated core domain</fullName>
    </recommendedName>
</protein>
<gene>
    <name evidence="1" type="ORF">PYK22_01392</name>
</gene>
<dbReference type="Proteomes" id="UP000031518">
    <property type="component" value="Unassembled WGS sequence"/>
</dbReference>
<organism evidence="1 2">
    <name type="scientific">Pyrinomonas methylaliphatogenes</name>
    <dbReference type="NCBI Taxonomy" id="454194"/>
    <lineage>
        <taxon>Bacteria</taxon>
        <taxon>Pseudomonadati</taxon>
        <taxon>Acidobacteriota</taxon>
        <taxon>Blastocatellia</taxon>
        <taxon>Blastocatellales</taxon>
        <taxon>Pyrinomonadaceae</taxon>
        <taxon>Pyrinomonas</taxon>
    </lineage>
</organism>
<reference evidence="1 2" key="1">
    <citation type="submission" date="2013-12" db="EMBL/GenBank/DDBJ databases">
        <authorList>
            <person name="Stott M."/>
        </authorList>
    </citation>
    <scope>NUCLEOTIDE SEQUENCE [LARGE SCALE GENOMIC DNA]</scope>
    <source>
        <strain evidence="1 2">K22</strain>
    </source>
</reference>
<proteinExistence type="predicted"/>
<sequence>MTGANRGGERVYAQKIRYRASGLVKQVSYGNGRLNFVDPMGMFRQGPCRSGYDYATGACRDTDGGGGGVNWLLWRSYFGSSPQPSISDDWSGGGGGGGGAAAPVLTQTVSIKGPCNVPDFASLSQVKQSQLEQLGVSASQWNSLSNNQRLGFFNVTGAIAAAGLSLSGWRVHWDAGGIQQDRTIFVAGAGATNLLVQVQASNSFSRDIGGRHGAHSESYRRNVFSKSLQLSFTRDGKYLDADIDRFSPLAVDRLSHDR</sequence>
<accession>A0A0B6WVT8</accession>
<name>A0A0B6WVT8_9BACT</name>
<keyword evidence="2" id="KW-1185">Reference proteome</keyword>
<evidence type="ECO:0000313" key="2">
    <source>
        <dbReference type="Proteomes" id="UP000031518"/>
    </source>
</evidence>
<dbReference type="STRING" id="454194.PYK22_01392"/>
<evidence type="ECO:0008006" key="3">
    <source>
        <dbReference type="Google" id="ProtNLM"/>
    </source>
</evidence>
<dbReference type="AlphaFoldDB" id="A0A0B6WVT8"/>
<reference evidence="1 2" key="2">
    <citation type="submission" date="2015-01" db="EMBL/GenBank/DDBJ databases">
        <title>Complete genome sequence of Pyrinomonas methylaliphatogenes type strain K22T.</title>
        <authorList>
            <person name="Lee K.C.Y."/>
            <person name="Power J.F."/>
            <person name="Dunfield P.F."/>
            <person name="Morgan X.C."/>
            <person name="Huttenhower C."/>
            <person name="Stott M.B."/>
        </authorList>
    </citation>
    <scope>NUCLEOTIDE SEQUENCE [LARGE SCALE GENOMIC DNA]</scope>
    <source>
        <strain evidence="1 2">K22</strain>
    </source>
</reference>
<dbReference type="EMBL" id="CBXV010000004">
    <property type="protein sequence ID" value="CDM65393.1"/>
    <property type="molecule type" value="Genomic_DNA"/>
</dbReference>